<proteinExistence type="predicted"/>
<name>A0ABQ2YKU8_9NEIS</name>
<protein>
    <recommendedName>
        <fullName evidence="3">CzcB-like barrel-sandwich hybrid domain-containing protein</fullName>
    </recommendedName>
</protein>
<dbReference type="RefSeq" id="WP_189373091.1">
    <property type="nucleotide sequence ID" value="NZ_BMYW01000002.1"/>
</dbReference>
<sequence>MNPLSSSGSDAARPLATLLHLLRRARDAESEHVLGFVMVNETINLLPYRQAALWRGGPLGRIVSLSGLAEVDATAPHVQWLAAVCKVLPASMPLQRVTAADLPPVLAADWGEWLPANLLFIRLEQPGIQADGALLLARDAAWSDYELTLAAELAHGYAHAQARFAPERSWRDRVARLWQQGKSRRRLLLLLLVLACFPVRLSVLARSEVTPQEAMLMRAPLAGVIERIEVQPNQPVTAGAPLFSLDSTVLAGQLALASTAQDAAAESFRQQAQLAVTEDKARLEMASEQARLEQRRIETEYTSRQLARIHVKAPRDGVIVFSDRNDWLGRAVAPGERVMQLADPGRVELTAWLPASEAIHVAPGSKLRLFPNAAPTESYDAVITRVAYRAEVGEDNVLAYRLYARFSAGQPLPRIGQMGTARIYGSWVPLSYYTLRRPLTWLRQWVGW</sequence>
<dbReference type="Gene3D" id="2.40.30.170">
    <property type="match status" value="1"/>
</dbReference>
<comment type="subcellular location">
    <subcellularLocation>
        <location evidence="1">Cell envelope</location>
    </subcellularLocation>
</comment>
<dbReference type="InterPro" id="IPR050465">
    <property type="entry name" value="UPF0194_transport"/>
</dbReference>
<keyword evidence="2" id="KW-0175">Coiled coil</keyword>
<dbReference type="Proteomes" id="UP000600877">
    <property type="component" value="Unassembled WGS sequence"/>
</dbReference>
<dbReference type="PANTHER" id="PTHR32347">
    <property type="entry name" value="EFFLUX SYSTEM COMPONENT YKNX-RELATED"/>
    <property type="match status" value="1"/>
</dbReference>
<evidence type="ECO:0000313" key="4">
    <source>
        <dbReference type="EMBL" id="GGX84748.1"/>
    </source>
</evidence>
<organism evidence="4 5">
    <name type="scientific">Vogesella alkaliphila</name>
    <dbReference type="NCBI Taxonomy" id="1193621"/>
    <lineage>
        <taxon>Bacteria</taxon>
        <taxon>Pseudomonadati</taxon>
        <taxon>Pseudomonadota</taxon>
        <taxon>Betaproteobacteria</taxon>
        <taxon>Neisseriales</taxon>
        <taxon>Chromobacteriaceae</taxon>
        <taxon>Vogesella</taxon>
    </lineage>
</organism>
<comment type="caution">
    <text evidence="4">The sequence shown here is derived from an EMBL/GenBank/DDBJ whole genome shotgun (WGS) entry which is preliminary data.</text>
</comment>
<reference evidence="5" key="1">
    <citation type="journal article" date="2019" name="Int. J. Syst. Evol. Microbiol.">
        <title>The Global Catalogue of Microorganisms (GCM) 10K type strain sequencing project: providing services to taxonomists for standard genome sequencing and annotation.</title>
        <authorList>
            <consortium name="The Broad Institute Genomics Platform"/>
            <consortium name="The Broad Institute Genome Sequencing Center for Infectious Disease"/>
            <person name="Wu L."/>
            <person name="Ma J."/>
        </authorList>
    </citation>
    <scope>NUCLEOTIDE SEQUENCE [LARGE SCALE GENOMIC DNA]</scope>
    <source>
        <strain evidence="5">KCTC 32041</strain>
    </source>
</reference>
<dbReference type="Pfam" id="PF25973">
    <property type="entry name" value="BSH_CzcB"/>
    <property type="match status" value="1"/>
</dbReference>
<dbReference type="InterPro" id="IPR058647">
    <property type="entry name" value="BSH_CzcB-like"/>
</dbReference>
<evidence type="ECO:0000256" key="2">
    <source>
        <dbReference type="ARBA" id="ARBA00023054"/>
    </source>
</evidence>
<accession>A0ABQ2YKU8</accession>
<feature type="domain" description="CzcB-like barrel-sandwich hybrid" evidence="3">
    <location>
        <begin position="219"/>
        <end position="343"/>
    </location>
</feature>
<dbReference type="SUPFAM" id="SSF111369">
    <property type="entry name" value="HlyD-like secretion proteins"/>
    <property type="match status" value="1"/>
</dbReference>
<keyword evidence="5" id="KW-1185">Reference proteome</keyword>
<evidence type="ECO:0000256" key="1">
    <source>
        <dbReference type="ARBA" id="ARBA00004196"/>
    </source>
</evidence>
<evidence type="ECO:0000259" key="3">
    <source>
        <dbReference type="Pfam" id="PF25973"/>
    </source>
</evidence>
<dbReference type="EMBL" id="BMYW01000002">
    <property type="protein sequence ID" value="GGX84748.1"/>
    <property type="molecule type" value="Genomic_DNA"/>
</dbReference>
<dbReference type="PANTHER" id="PTHR32347:SF23">
    <property type="entry name" value="BLL5650 PROTEIN"/>
    <property type="match status" value="1"/>
</dbReference>
<evidence type="ECO:0000313" key="5">
    <source>
        <dbReference type="Proteomes" id="UP000600877"/>
    </source>
</evidence>
<gene>
    <name evidence="4" type="ORF">GCM10011290_10590</name>
</gene>
<dbReference type="Gene3D" id="2.40.50.100">
    <property type="match status" value="1"/>
</dbReference>